<dbReference type="PANTHER" id="PTHR13808:SF1">
    <property type="entry name" value="HISTONE ACETYLTRANSFERASE"/>
    <property type="match status" value="1"/>
</dbReference>
<evidence type="ECO:0000259" key="13">
    <source>
        <dbReference type="PROSITE" id="PS50134"/>
    </source>
</evidence>
<dbReference type="InterPro" id="IPR000197">
    <property type="entry name" value="Znf_TAZ"/>
</dbReference>
<dbReference type="GO" id="GO:0004402">
    <property type="term" value="F:histone acetyltransferase activity"/>
    <property type="evidence" value="ECO:0007669"/>
    <property type="project" value="InterPro"/>
</dbReference>
<evidence type="ECO:0000256" key="6">
    <source>
        <dbReference type="ARBA" id="ARBA00022833"/>
    </source>
</evidence>
<dbReference type="SMART" id="SM00551">
    <property type="entry name" value="ZnF_TAZ"/>
    <property type="match status" value="1"/>
</dbReference>
<reference evidence="14" key="1">
    <citation type="submission" date="2023-10" db="EMBL/GenBank/DDBJ databases">
        <title>Genome assembly of Pristionchus species.</title>
        <authorList>
            <person name="Yoshida K."/>
            <person name="Sommer R.J."/>
        </authorList>
    </citation>
    <scope>NUCLEOTIDE SEQUENCE</scope>
    <source>
        <strain evidence="14">RS5133</strain>
    </source>
</reference>
<evidence type="ECO:0000313" key="14">
    <source>
        <dbReference type="EMBL" id="GMT30676.1"/>
    </source>
</evidence>
<dbReference type="AlphaFoldDB" id="A0AAV5WEH8"/>
<keyword evidence="4 12" id="KW-0479">Metal-binding</keyword>
<dbReference type="Gene3D" id="1.20.1020.10">
    <property type="entry name" value="TAZ domain"/>
    <property type="match status" value="1"/>
</dbReference>
<dbReference type="InterPro" id="IPR013178">
    <property type="entry name" value="Histone_AcTrfase_Rtt109/CBP"/>
</dbReference>
<dbReference type="SUPFAM" id="SSF57933">
    <property type="entry name" value="TAZ domain"/>
    <property type="match status" value="1"/>
</dbReference>
<feature type="non-terminal residue" evidence="14">
    <location>
        <position position="100"/>
    </location>
</feature>
<sequence length="100" mass="11382">FSMDVPPVAPPTRPTHVPERAGLNKLFQQQLVLLMHAHKCMQREEIQAPIVPCSLAHCSTFKDVFIHMTFCTDGRTCAYAHCASSRQLIDRWKTCQLELC</sequence>
<keyword evidence="3" id="KW-0808">Transferase</keyword>
<evidence type="ECO:0000256" key="9">
    <source>
        <dbReference type="ARBA" id="ARBA00023163"/>
    </source>
</evidence>
<evidence type="ECO:0000256" key="7">
    <source>
        <dbReference type="ARBA" id="ARBA00022853"/>
    </source>
</evidence>
<dbReference type="Pfam" id="PF02135">
    <property type="entry name" value="zf-TAZ"/>
    <property type="match status" value="1"/>
</dbReference>
<keyword evidence="5 12" id="KW-0863">Zinc-finger</keyword>
<dbReference type="EMBL" id="BTSY01000005">
    <property type="protein sequence ID" value="GMT30676.1"/>
    <property type="molecule type" value="Genomic_DNA"/>
</dbReference>
<comment type="subcellular location">
    <subcellularLocation>
        <location evidence="1">Nucleus</location>
    </subcellularLocation>
</comment>
<dbReference type="GO" id="GO:0005634">
    <property type="term" value="C:nucleus"/>
    <property type="evidence" value="ECO:0007669"/>
    <property type="project" value="UniProtKB-SubCell"/>
</dbReference>
<keyword evidence="9" id="KW-0804">Transcription</keyword>
<evidence type="ECO:0000256" key="10">
    <source>
        <dbReference type="ARBA" id="ARBA00023242"/>
    </source>
</evidence>
<dbReference type="PROSITE" id="PS50134">
    <property type="entry name" value="ZF_TAZ"/>
    <property type="match status" value="1"/>
</dbReference>
<dbReference type="PANTHER" id="PTHR13808">
    <property type="entry name" value="CBP/P300-RELATED"/>
    <property type="match status" value="1"/>
</dbReference>
<dbReference type="GO" id="GO:0003713">
    <property type="term" value="F:transcription coactivator activity"/>
    <property type="evidence" value="ECO:0007669"/>
    <property type="project" value="TreeGrafter"/>
</dbReference>
<keyword evidence="7" id="KW-0156">Chromatin regulator</keyword>
<feature type="domain" description="TAZ-type" evidence="13">
    <location>
        <begin position="20"/>
        <end position="100"/>
    </location>
</feature>
<evidence type="ECO:0000256" key="12">
    <source>
        <dbReference type="PROSITE-ProRule" id="PRU00203"/>
    </source>
</evidence>
<keyword evidence="10" id="KW-0539">Nucleus</keyword>
<dbReference type="GO" id="GO:0008270">
    <property type="term" value="F:zinc ion binding"/>
    <property type="evidence" value="ECO:0007669"/>
    <property type="project" value="UniProtKB-KW"/>
</dbReference>
<evidence type="ECO:0000256" key="3">
    <source>
        <dbReference type="ARBA" id="ARBA00022679"/>
    </source>
</evidence>
<feature type="non-terminal residue" evidence="14">
    <location>
        <position position="1"/>
    </location>
</feature>
<evidence type="ECO:0000256" key="8">
    <source>
        <dbReference type="ARBA" id="ARBA00023015"/>
    </source>
</evidence>
<evidence type="ECO:0000256" key="2">
    <source>
        <dbReference type="ARBA" id="ARBA00013184"/>
    </source>
</evidence>
<evidence type="ECO:0000256" key="1">
    <source>
        <dbReference type="ARBA" id="ARBA00004123"/>
    </source>
</evidence>
<dbReference type="GO" id="GO:0000123">
    <property type="term" value="C:histone acetyltransferase complex"/>
    <property type="evidence" value="ECO:0007669"/>
    <property type="project" value="TreeGrafter"/>
</dbReference>
<evidence type="ECO:0000313" key="15">
    <source>
        <dbReference type="Proteomes" id="UP001432322"/>
    </source>
</evidence>
<keyword evidence="6 12" id="KW-0862">Zinc</keyword>
<dbReference type="GO" id="GO:0005667">
    <property type="term" value="C:transcription regulator complex"/>
    <property type="evidence" value="ECO:0007669"/>
    <property type="project" value="TreeGrafter"/>
</dbReference>
<evidence type="ECO:0000256" key="11">
    <source>
        <dbReference type="ARBA" id="ARBA00048017"/>
    </source>
</evidence>
<comment type="catalytic activity">
    <reaction evidence="11">
        <text>L-lysyl-[protein] + acetyl-CoA = N(6)-acetyl-L-lysyl-[protein] + CoA + H(+)</text>
        <dbReference type="Rhea" id="RHEA:45948"/>
        <dbReference type="Rhea" id="RHEA-COMP:9752"/>
        <dbReference type="Rhea" id="RHEA-COMP:10731"/>
        <dbReference type="ChEBI" id="CHEBI:15378"/>
        <dbReference type="ChEBI" id="CHEBI:29969"/>
        <dbReference type="ChEBI" id="CHEBI:57287"/>
        <dbReference type="ChEBI" id="CHEBI:57288"/>
        <dbReference type="ChEBI" id="CHEBI:61930"/>
        <dbReference type="EC" id="2.3.1.48"/>
    </reaction>
</comment>
<dbReference type="GO" id="GO:0045944">
    <property type="term" value="P:positive regulation of transcription by RNA polymerase II"/>
    <property type="evidence" value="ECO:0007669"/>
    <property type="project" value="TreeGrafter"/>
</dbReference>
<dbReference type="InterPro" id="IPR035898">
    <property type="entry name" value="TAZ_dom_sf"/>
</dbReference>
<keyword evidence="8" id="KW-0805">Transcription regulation</keyword>
<gene>
    <name evidence="14" type="ORF">PFISCL1PPCAC_21973</name>
</gene>
<comment type="caution">
    <text evidence="14">The sequence shown here is derived from an EMBL/GenBank/DDBJ whole genome shotgun (WGS) entry which is preliminary data.</text>
</comment>
<evidence type="ECO:0000256" key="4">
    <source>
        <dbReference type="ARBA" id="ARBA00022723"/>
    </source>
</evidence>
<dbReference type="GO" id="GO:0031490">
    <property type="term" value="F:chromatin DNA binding"/>
    <property type="evidence" value="ECO:0007669"/>
    <property type="project" value="TreeGrafter"/>
</dbReference>
<evidence type="ECO:0000256" key="5">
    <source>
        <dbReference type="ARBA" id="ARBA00022771"/>
    </source>
</evidence>
<name>A0AAV5WEH8_9BILA</name>
<organism evidence="14 15">
    <name type="scientific">Pristionchus fissidentatus</name>
    <dbReference type="NCBI Taxonomy" id="1538716"/>
    <lineage>
        <taxon>Eukaryota</taxon>
        <taxon>Metazoa</taxon>
        <taxon>Ecdysozoa</taxon>
        <taxon>Nematoda</taxon>
        <taxon>Chromadorea</taxon>
        <taxon>Rhabditida</taxon>
        <taxon>Rhabditina</taxon>
        <taxon>Diplogasteromorpha</taxon>
        <taxon>Diplogasteroidea</taxon>
        <taxon>Neodiplogasteridae</taxon>
        <taxon>Pristionchus</taxon>
    </lineage>
</organism>
<proteinExistence type="predicted"/>
<dbReference type="Proteomes" id="UP001432322">
    <property type="component" value="Unassembled WGS sequence"/>
</dbReference>
<feature type="zinc finger region" description="TAZ-type" evidence="12">
    <location>
        <begin position="20"/>
        <end position="100"/>
    </location>
</feature>
<protein>
    <recommendedName>
        <fullName evidence="2">histone acetyltransferase</fullName>
        <ecNumber evidence="2">2.3.1.48</ecNumber>
    </recommendedName>
</protein>
<keyword evidence="15" id="KW-1185">Reference proteome</keyword>
<dbReference type="EC" id="2.3.1.48" evidence="2"/>
<accession>A0AAV5WEH8</accession>